<gene>
    <name evidence="2" type="ORF">Acr_00g0006070</name>
</gene>
<feature type="compositionally biased region" description="Basic and acidic residues" evidence="1">
    <location>
        <begin position="76"/>
        <end position="101"/>
    </location>
</feature>
<sequence length="101" mass="11127">MGDAARGSSPLYKGYSPEPTYIAEAILHSELELGRSTGTAPPYPSSRITLATWRLRQQSRRSSGDTPRSTEIPTDDMQHSDPGVEIHGSREDNQPLCKNED</sequence>
<protein>
    <submittedName>
        <fullName evidence="2">Uncharacterized protein</fullName>
    </submittedName>
</protein>
<proteinExistence type="predicted"/>
<evidence type="ECO:0000313" key="2">
    <source>
        <dbReference type="EMBL" id="GFS29286.1"/>
    </source>
</evidence>
<accession>A0A7J0D8I9</accession>
<name>A0A7J0D8I9_9ERIC</name>
<dbReference type="EMBL" id="BJWL01000080">
    <property type="protein sequence ID" value="GFS29286.1"/>
    <property type="molecule type" value="Genomic_DNA"/>
</dbReference>
<feature type="region of interest" description="Disordered" evidence="1">
    <location>
        <begin position="53"/>
        <end position="101"/>
    </location>
</feature>
<evidence type="ECO:0000313" key="3">
    <source>
        <dbReference type="Proteomes" id="UP000585474"/>
    </source>
</evidence>
<keyword evidence="3" id="KW-1185">Reference proteome</keyword>
<organism evidence="2 3">
    <name type="scientific">Actinidia rufa</name>
    <dbReference type="NCBI Taxonomy" id="165716"/>
    <lineage>
        <taxon>Eukaryota</taxon>
        <taxon>Viridiplantae</taxon>
        <taxon>Streptophyta</taxon>
        <taxon>Embryophyta</taxon>
        <taxon>Tracheophyta</taxon>
        <taxon>Spermatophyta</taxon>
        <taxon>Magnoliopsida</taxon>
        <taxon>eudicotyledons</taxon>
        <taxon>Gunneridae</taxon>
        <taxon>Pentapetalae</taxon>
        <taxon>asterids</taxon>
        <taxon>Ericales</taxon>
        <taxon>Actinidiaceae</taxon>
        <taxon>Actinidia</taxon>
    </lineage>
</organism>
<dbReference type="AlphaFoldDB" id="A0A7J0D8I9"/>
<reference evidence="3" key="1">
    <citation type="submission" date="2019-07" db="EMBL/GenBank/DDBJ databases">
        <title>De Novo Assembly of kiwifruit Actinidia rufa.</title>
        <authorList>
            <person name="Sugita-Konishi S."/>
            <person name="Sato K."/>
            <person name="Mori E."/>
            <person name="Abe Y."/>
            <person name="Kisaki G."/>
            <person name="Hamano K."/>
            <person name="Suezawa K."/>
            <person name="Otani M."/>
            <person name="Fukuda T."/>
            <person name="Manabe T."/>
            <person name="Gomi K."/>
            <person name="Tabuchi M."/>
            <person name="Akimitsu K."/>
            <person name="Kataoka I."/>
        </authorList>
    </citation>
    <scope>NUCLEOTIDE SEQUENCE [LARGE SCALE GENOMIC DNA]</scope>
    <source>
        <strain evidence="3">cv. Fuchu</strain>
    </source>
</reference>
<comment type="caution">
    <text evidence="2">The sequence shown here is derived from an EMBL/GenBank/DDBJ whole genome shotgun (WGS) entry which is preliminary data.</text>
</comment>
<evidence type="ECO:0000256" key="1">
    <source>
        <dbReference type="SAM" id="MobiDB-lite"/>
    </source>
</evidence>
<dbReference type="Proteomes" id="UP000585474">
    <property type="component" value="Unassembled WGS sequence"/>
</dbReference>
<feature type="compositionally biased region" description="Polar residues" evidence="1">
    <location>
        <begin position="60"/>
        <end position="72"/>
    </location>
</feature>